<keyword evidence="2" id="KW-1185">Reference proteome</keyword>
<dbReference type="GeneID" id="81458608"/>
<evidence type="ECO:0000313" key="2">
    <source>
        <dbReference type="Proteomes" id="UP001147752"/>
    </source>
</evidence>
<protein>
    <submittedName>
        <fullName evidence="1">Uncharacterized protein</fullName>
    </submittedName>
</protein>
<proteinExistence type="predicted"/>
<dbReference type="AlphaFoldDB" id="A0A9W9VK48"/>
<dbReference type="RefSeq" id="XP_056583560.1">
    <property type="nucleotide sequence ID" value="XM_056719425.1"/>
</dbReference>
<name>A0A9W9VK48_9EURO</name>
<dbReference type="EMBL" id="JAPZBT010000001">
    <property type="protein sequence ID" value="KAJ5383784.1"/>
    <property type="molecule type" value="Genomic_DNA"/>
</dbReference>
<sequence>MIFNKEIARGNGGDSKPDIGIVGSSVYTSELWAMACNYAANHVGVDAHPPWAPNSDYTMINFRHCEHESLMPLRFRLHASRFQDHPRRTSGSS</sequence>
<dbReference type="Proteomes" id="UP001147752">
    <property type="component" value="Unassembled WGS sequence"/>
</dbReference>
<organism evidence="1 2">
    <name type="scientific">Penicillium concentricum</name>
    <dbReference type="NCBI Taxonomy" id="293559"/>
    <lineage>
        <taxon>Eukaryota</taxon>
        <taxon>Fungi</taxon>
        <taxon>Dikarya</taxon>
        <taxon>Ascomycota</taxon>
        <taxon>Pezizomycotina</taxon>
        <taxon>Eurotiomycetes</taxon>
        <taxon>Eurotiomycetidae</taxon>
        <taxon>Eurotiales</taxon>
        <taxon>Aspergillaceae</taxon>
        <taxon>Penicillium</taxon>
    </lineage>
</organism>
<accession>A0A9W9VK48</accession>
<gene>
    <name evidence="1" type="ORF">N7517_001695</name>
</gene>
<reference evidence="1" key="2">
    <citation type="journal article" date="2023" name="IMA Fungus">
        <title>Comparative genomic study of the Penicillium genus elucidates a diverse pangenome and 15 lateral gene transfer events.</title>
        <authorList>
            <person name="Petersen C."/>
            <person name="Sorensen T."/>
            <person name="Nielsen M.R."/>
            <person name="Sondergaard T.E."/>
            <person name="Sorensen J.L."/>
            <person name="Fitzpatrick D.A."/>
            <person name="Frisvad J.C."/>
            <person name="Nielsen K.L."/>
        </authorList>
    </citation>
    <scope>NUCLEOTIDE SEQUENCE</scope>
    <source>
        <strain evidence="1">IBT 3081</strain>
    </source>
</reference>
<reference evidence="1" key="1">
    <citation type="submission" date="2022-12" db="EMBL/GenBank/DDBJ databases">
        <authorList>
            <person name="Petersen C."/>
        </authorList>
    </citation>
    <scope>NUCLEOTIDE SEQUENCE</scope>
    <source>
        <strain evidence="1">IBT 3081</strain>
    </source>
</reference>
<evidence type="ECO:0000313" key="1">
    <source>
        <dbReference type="EMBL" id="KAJ5383784.1"/>
    </source>
</evidence>
<comment type="caution">
    <text evidence="1">The sequence shown here is derived from an EMBL/GenBank/DDBJ whole genome shotgun (WGS) entry which is preliminary data.</text>
</comment>
<dbReference type="OrthoDB" id="2943660at2759"/>